<dbReference type="GO" id="GO:0030638">
    <property type="term" value="P:polyketide metabolic process"/>
    <property type="evidence" value="ECO:0007669"/>
    <property type="project" value="InterPro"/>
</dbReference>
<dbReference type="PANTHER" id="PTHR38436">
    <property type="entry name" value="POLYKETIDE CYCLASE SNOAL-LIKE DOMAIN"/>
    <property type="match status" value="1"/>
</dbReference>
<sequence length="407" mass="45485">MGSTTDIPLQPLPVPRTETLAPGLSLIPPLSRRGSGPGMIVLVPDGTPHAINIDKGAPSPALKWAEESYTVIEIRESALDEGDPLVRAIEELRKYEKCTPKDAVGLVAYSPKLWAKAASSKAIGQITAASVYATVSDIESIVSTSVPIVQHLAGVAPHRLQRTSELFQYAYEDMKTANFAIPKSTEFHYATEAVSHTRNLTFLKKHMDGPYFDLEAIWDEHTYFEFDNRSVEHTMSTMVQEPYVNHIPTITGGIGRDRLTDFYRHHFIFNNPKDTKMELISRTVGIDRVVDEFIMTFTHDSEVDWILPKVPPTGRKLEIPLTAVVNVRGDRLYHEHISWDQATVLVQLGFLPEYLPYPYPLPDGRTPAPGKRFEVLVPTVGVDTVNKMRDKNSVPSNQLFEGGVREV</sequence>
<organism evidence="2 3">
    <name type="scientific">Aspergillus terreus</name>
    <dbReference type="NCBI Taxonomy" id="33178"/>
    <lineage>
        <taxon>Eukaryota</taxon>
        <taxon>Fungi</taxon>
        <taxon>Dikarya</taxon>
        <taxon>Ascomycota</taxon>
        <taxon>Pezizomycotina</taxon>
        <taxon>Eurotiomycetes</taxon>
        <taxon>Eurotiomycetidae</taxon>
        <taxon>Eurotiales</taxon>
        <taxon>Aspergillaceae</taxon>
        <taxon>Aspergillus</taxon>
        <taxon>Aspergillus subgen. Circumdati</taxon>
    </lineage>
</organism>
<feature type="domain" description="SnoaL-like" evidence="1">
    <location>
        <begin position="234"/>
        <end position="332"/>
    </location>
</feature>
<dbReference type="EMBL" id="BLJY01000002">
    <property type="protein sequence ID" value="GFF13860.1"/>
    <property type="molecule type" value="Genomic_DNA"/>
</dbReference>
<dbReference type="PANTHER" id="PTHR38436:SF3">
    <property type="entry name" value="CARBOXYMETHYLENEBUTENOLIDASE-RELATED"/>
    <property type="match status" value="1"/>
</dbReference>
<evidence type="ECO:0000313" key="2">
    <source>
        <dbReference type="EMBL" id="GFF13860.1"/>
    </source>
</evidence>
<evidence type="ECO:0000259" key="1">
    <source>
        <dbReference type="Pfam" id="PF12680"/>
    </source>
</evidence>
<dbReference type="Proteomes" id="UP000452235">
    <property type="component" value="Unassembled WGS sequence"/>
</dbReference>
<keyword evidence="3" id="KW-1185">Reference proteome</keyword>
<evidence type="ECO:0000313" key="3">
    <source>
        <dbReference type="Proteomes" id="UP000452235"/>
    </source>
</evidence>
<proteinExistence type="predicted"/>
<dbReference type="InterPro" id="IPR032710">
    <property type="entry name" value="NTF2-like_dom_sf"/>
</dbReference>
<protein>
    <submittedName>
        <fullName evidence="2">LEA domain protein</fullName>
    </submittedName>
</protein>
<dbReference type="InterPro" id="IPR037401">
    <property type="entry name" value="SnoaL-like"/>
</dbReference>
<dbReference type="AlphaFoldDB" id="A0A5M3YVE5"/>
<dbReference type="SUPFAM" id="SSF54427">
    <property type="entry name" value="NTF2-like"/>
    <property type="match status" value="1"/>
</dbReference>
<dbReference type="Pfam" id="PF12680">
    <property type="entry name" value="SnoaL_2"/>
    <property type="match status" value="1"/>
</dbReference>
<gene>
    <name evidence="2" type="ORF">ATEIFO6365_0002097100</name>
</gene>
<dbReference type="InterPro" id="IPR009959">
    <property type="entry name" value="Cyclase_SnoaL-like"/>
</dbReference>
<accession>A0A5M3YVE5</accession>
<reference evidence="2 3" key="1">
    <citation type="submission" date="2020-01" db="EMBL/GenBank/DDBJ databases">
        <title>Aspergillus terreus IFO 6365 whole genome shotgun sequence.</title>
        <authorList>
            <person name="Kanamasa S."/>
            <person name="Takahashi H."/>
        </authorList>
    </citation>
    <scope>NUCLEOTIDE SEQUENCE [LARGE SCALE GENOMIC DNA]</scope>
    <source>
        <strain evidence="2 3">IFO 6365</strain>
    </source>
</reference>
<dbReference type="OrthoDB" id="5440at2759"/>
<dbReference type="VEuPathDB" id="FungiDB:ATEG_02695"/>
<name>A0A5M3YVE5_ASPTE</name>
<comment type="caution">
    <text evidence="2">The sequence shown here is derived from an EMBL/GenBank/DDBJ whole genome shotgun (WGS) entry which is preliminary data.</text>
</comment>
<dbReference type="Gene3D" id="3.10.450.50">
    <property type="match status" value="1"/>
</dbReference>